<accession>A0A1J1DRP2</accession>
<proteinExistence type="predicted"/>
<keyword evidence="2" id="KW-1185">Reference proteome</keyword>
<dbReference type="Gene3D" id="3.40.50.300">
    <property type="entry name" value="P-loop containing nucleotide triphosphate hydrolases"/>
    <property type="match status" value="1"/>
</dbReference>
<sequence>MDETILPSVVGSAFECLKALLGRLGSAPPQVLLLEGGSEEERFDMARYWGACCNCPQRGAHHPPCLACPVCRQIAAGEFLDMFVYDGRISNAEDRDNPGPVRAFTVDNTRQLKHRLRDAPHGNGCRLVLIMGIDKSRFGAANAILKLLEEPAPNTVFVLLASQREQLLPTLVSRSCCLTLPCQDTGVQAADISAWEAKLAVFLQEGQGFLEDVVSRGAVDARLAERLVLACQKALSAALAGAVVPDEPLQAVFAGFDAHGLVVCSQWLIEAQEALRRSVTPPRVLEALAARLFVLRGGYVYFQRLPYLAAMASVRSASLSTTASISS</sequence>
<dbReference type="EMBL" id="AP017368">
    <property type="protein sequence ID" value="BAV92537.1"/>
    <property type="molecule type" value="Genomic_DNA"/>
</dbReference>
<evidence type="ECO:0000313" key="2">
    <source>
        <dbReference type="Proteomes" id="UP000242645"/>
    </source>
</evidence>
<dbReference type="AlphaFoldDB" id="A0A1J1DRP2"/>
<dbReference type="OrthoDB" id="9811073at2"/>
<gene>
    <name evidence="1" type="primary">holB</name>
    <name evidence="1" type="ORF">RSDT_1025</name>
</gene>
<reference evidence="1 2" key="1">
    <citation type="journal article" date="2017" name="ISME J.">
        <title>Genome of 'Ca. Desulfovibrio trichonymphae', an H2-oxidizing bacterium in a tripartite symbiotic system within a protist cell in the termite gut.</title>
        <authorList>
            <person name="Kuwahara H."/>
            <person name="Yuki M."/>
            <person name="Izawa K."/>
            <person name="Ohkuma M."/>
            <person name="Hongoh Y."/>
        </authorList>
    </citation>
    <scope>NUCLEOTIDE SEQUENCE [LARGE SCALE GENOMIC DNA]</scope>
    <source>
        <strain evidence="1 2">Rs-N31</strain>
    </source>
</reference>
<dbReference type="InterPro" id="IPR027417">
    <property type="entry name" value="P-loop_NTPase"/>
</dbReference>
<name>A0A1J1DRP2_9BACT</name>
<dbReference type="SUPFAM" id="SSF52540">
    <property type="entry name" value="P-loop containing nucleoside triphosphate hydrolases"/>
    <property type="match status" value="1"/>
</dbReference>
<dbReference type="KEGG" id="dtr:RSDT_1025"/>
<dbReference type="Pfam" id="PF13177">
    <property type="entry name" value="DNA_pol3_delta2"/>
    <property type="match status" value="1"/>
</dbReference>
<evidence type="ECO:0000313" key="1">
    <source>
        <dbReference type="EMBL" id="BAV92537.1"/>
    </source>
</evidence>
<protein>
    <submittedName>
        <fullName evidence="1">DNA polymerase III subunit delta</fullName>
    </submittedName>
</protein>
<organism evidence="1 2">
    <name type="scientific">Candidatus Desulfovibrio trichonymphae</name>
    <dbReference type="NCBI Taxonomy" id="1725232"/>
    <lineage>
        <taxon>Bacteria</taxon>
        <taxon>Pseudomonadati</taxon>
        <taxon>Thermodesulfobacteriota</taxon>
        <taxon>Desulfovibrionia</taxon>
        <taxon>Desulfovibrionales</taxon>
        <taxon>Desulfovibrionaceae</taxon>
        <taxon>Desulfovibrio</taxon>
    </lineage>
</organism>
<dbReference type="Proteomes" id="UP000242645">
    <property type="component" value="Chromosome"/>
</dbReference>